<protein>
    <submittedName>
        <fullName evidence="2">Uncharacterized protein</fullName>
    </submittedName>
</protein>
<feature type="region of interest" description="Disordered" evidence="1">
    <location>
        <begin position="41"/>
        <end position="68"/>
    </location>
</feature>
<comment type="caution">
    <text evidence="2">The sequence shown here is derived from an EMBL/GenBank/DDBJ whole genome shotgun (WGS) entry which is preliminary data.</text>
</comment>
<dbReference type="EMBL" id="PDCK01000045">
    <property type="protein sequence ID" value="PRQ19857.1"/>
    <property type="molecule type" value="Genomic_DNA"/>
</dbReference>
<keyword evidence="3" id="KW-1185">Reference proteome</keyword>
<dbReference type="AlphaFoldDB" id="A0A2P6PD47"/>
<evidence type="ECO:0000313" key="3">
    <source>
        <dbReference type="Proteomes" id="UP000238479"/>
    </source>
</evidence>
<evidence type="ECO:0000256" key="1">
    <source>
        <dbReference type="SAM" id="MobiDB-lite"/>
    </source>
</evidence>
<sequence length="68" mass="7867">MKPCLPLYIPSSLYHHNHNTTHLSPSVNKYQKNSLHSLVFRSSASEPRRRRSHAINQDPICHPPLCRP</sequence>
<name>A0A2P6PD47_ROSCH</name>
<dbReference type="Proteomes" id="UP000238479">
    <property type="component" value="Chromosome 7"/>
</dbReference>
<evidence type="ECO:0000313" key="2">
    <source>
        <dbReference type="EMBL" id="PRQ19857.1"/>
    </source>
</evidence>
<proteinExistence type="predicted"/>
<accession>A0A2P6PD47</accession>
<organism evidence="2 3">
    <name type="scientific">Rosa chinensis</name>
    <name type="common">China rose</name>
    <dbReference type="NCBI Taxonomy" id="74649"/>
    <lineage>
        <taxon>Eukaryota</taxon>
        <taxon>Viridiplantae</taxon>
        <taxon>Streptophyta</taxon>
        <taxon>Embryophyta</taxon>
        <taxon>Tracheophyta</taxon>
        <taxon>Spermatophyta</taxon>
        <taxon>Magnoliopsida</taxon>
        <taxon>eudicotyledons</taxon>
        <taxon>Gunneridae</taxon>
        <taxon>Pentapetalae</taxon>
        <taxon>rosids</taxon>
        <taxon>fabids</taxon>
        <taxon>Rosales</taxon>
        <taxon>Rosaceae</taxon>
        <taxon>Rosoideae</taxon>
        <taxon>Rosoideae incertae sedis</taxon>
        <taxon>Rosa</taxon>
    </lineage>
</organism>
<gene>
    <name evidence="2" type="ORF">RchiOBHm_Chr7g0221911</name>
</gene>
<reference evidence="2 3" key="1">
    <citation type="journal article" date="2018" name="Nat. Genet.">
        <title>The Rosa genome provides new insights in the design of modern roses.</title>
        <authorList>
            <person name="Bendahmane M."/>
        </authorList>
    </citation>
    <scope>NUCLEOTIDE SEQUENCE [LARGE SCALE GENOMIC DNA]</scope>
    <source>
        <strain evidence="3">cv. Old Blush</strain>
    </source>
</reference>
<dbReference type="Gramene" id="PRQ19857">
    <property type="protein sequence ID" value="PRQ19857"/>
    <property type="gene ID" value="RchiOBHm_Chr7g0221911"/>
</dbReference>